<dbReference type="SUPFAM" id="SSF52540">
    <property type="entry name" value="P-loop containing nucleoside triphosphate hydrolases"/>
    <property type="match status" value="1"/>
</dbReference>
<dbReference type="InterPro" id="IPR003593">
    <property type="entry name" value="AAA+_ATPase"/>
</dbReference>
<dbReference type="GO" id="GO:0015417">
    <property type="term" value="F:ABC-type polyamine transporter activity"/>
    <property type="evidence" value="ECO:0007669"/>
    <property type="project" value="InterPro"/>
</dbReference>
<evidence type="ECO:0000256" key="11">
    <source>
        <dbReference type="ARBA" id="ARBA00039025"/>
    </source>
</evidence>
<dbReference type="GO" id="GO:0016887">
    <property type="term" value="F:ATP hydrolysis activity"/>
    <property type="evidence" value="ECO:0007669"/>
    <property type="project" value="InterPro"/>
</dbReference>
<evidence type="ECO:0000256" key="8">
    <source>
        <dbReference type="ARBA" id="ARBA00023136"/>
    </source>
</evidence>
<name>A0A5D5AHB9_9EURY</name>
<dbReference type="Proteomes" id="UP000324104">
    <property type="component" value="Unassembled WGS sequence"/>
</dbReference>
<dbReference type="Pfam" id="PF00005">
    <property type="entry name" value="ABC_tran"/>
    <property type="match status" value="1"/>
</dbReference>
<evidence type="ECO:0000256" key="2">
    <source>
        <dbReference type="ARBA" id="ARBA00022448"/>
    </source>
</evidence>
<reference evidence="15 16" key="1">
    <citation type="submission" date="2019-08" db="EMBL/GenBank/DDBJ databases">
        <title>Archaea genome.</title>
        <authorList>
            <person name="Kajale S."/>
            <person name="Shouche Y."/>
            <person name="Deshpande N."/>
            <person name="Sharma A."/>
        </authorList>
    </citation>
    <scope>NUCLEOTIDE SEQUENCE [LARGE SCALE GENOMIC DNA]</scope>
    <source>
        <strain evidence="15 16">ESP3B_9</strain>
    </source>
</reference>
<dbReference type="SMART" id="SM00382">
    <property type="entry name" value="AAA"/>
    <property type="match status" value="1"/>
</dbReference>
<dbReference type="InterPro" id="IPR027417">
    <property type="entry name" value="P-loop_NTPase"/>
</dbReference>
<dbReference type="InterPro" id="IPR050093">
    <property type="entry name" value="ABC_SmlMolc_Importer"/>
</dbReference>
<evidence type="ECO:0000256" key="6">
    <source>
        <dbReference type="ARBA" id="ARBA00022840"/>
    </source>
</evidence>
<dbReference type="FunFam" id="3.40.50.300:FF:000133">
    <property type="entry name" value="Spermidine/putrescine import ATP-binding protein PotA"/>
    <property type="match status" value="1"/>
</dbReference>
<protein>
    <recommendedName>
        <fullName evidence="12">Molybdate/tungstate import ATP-binding protein WtpC</fullName>
        <ecNumber evidence="11">7.3.2.6</ecNumber>
    </recommendedName>
</protein>
<comment type="similarity">
    <text evidence="9">Belongs to the ABC transporter superfamily. Sulfate/tungstate importer (TC 3.A.1.6) family.</text>
</comment>
<keyword evidence="8" id="KW-0472">Membrane</keyword>
<keyword evidence="5" id="KW-0547">Nucleotide-binding</keyword>
<comment type="catalytic activity">
    <reaction evidence="13">
        <text>tungstate(in) + ATP + H2O = tungstate(out) + ADP + phosphate + H(+)</text>
        <dbReference type="Rhea" id="RHEA:35027"/>
        <dbReference type="ChEBI" id="CHEBI:15377"/>
        <dbReference type="ChEBI" id="CHEBI:15378"/>
        <dbReference type="ChEBI" id="CHEBI:30616"/>
        <dbReference type="ChEBI" id="CHEBI:43474"/>
        <dbReference type="ChEBI" id="CHEBI:46502"/>
        <dbReference type="ChEBI" id="CHEBI:456216"/>
        <dbReference type="EC" id="7.3.2.6"/>
    </reaction>
</comment>
<evidence type="ECO:0000256" key="9">
    <source>
        <dbReference type="ARBA" id="ARBA00038307"/>
    </source>
</evidence>
<keyword evidence="16" id="KW-1185">Reference proteome</keyword>
<dbReference type="InterPro" id="IPR008995">
    <property type="entry name" value="Mo/tungstate-bd_C_term_dom"/>
</dbReference>
<dbReference type="SUPFAM" id="SSF50331">
    <property type="entry name" value="MOP-like"/>
    <property type="match status" value="1"/>
</dbReference>
<feature type="domain" description="ABC transporter" evidence="14">
    <location>
        <begin position="17"/>
        <end position="247"/>
    </location>
</feature>
<dbReference type="InterPro" id="IPR013611">
    <property type="entry name" value="Transp-assoc_OB_typ2"/>
</dbReference>
<dbReference type="PANTHER" id="PTHR42781:SF4">
    <property type="entry name" value="SPERMIDINE_PUTRESCINE IMPORT ATP-BINDING PROTEIN POTA"/>
    <property type="match status" value="1"/>
</dbReference>
<organism evidence="15 16">
    <name type="scientific">Natrialba swarupiae</name>
    <dbReference type="NCBI Taxonomy" id="2448032"/>
    <lineage>
        <taxon>Archaea</taxon>
        <taxon>Methanobacteriati</taxon>
        <taxon>Methanobacteriota</taxon>
        <taxon>Stenosarchaea group</taxon>
        <taxon>Halobacteria</taxon>
        <taxon>Halobacteriales</taxon>
        <taxon>Natrialbaceae</taxon>
        <taxon>Natrialba</taxon>
    </lineage>
</organism>
<dbReference type="GO" id="GO:0043190">
    <property type="term" value="C:ATP-binding cassette (ABC) transporter complex"/>
    <property type="evidence" value="ECO:0007669"/>
    <property type="project" value="InterPro"/>
</dbReference>
<dbReference type="PROSITE" id="PS00211">
    <property type="entry name" value="ABC_TRANSPORTER_1"/>
    <property type="match status" value="1"/>
</dbReference>
<evidence type="ECO:0000256" key="13">
    <source>
        <dbReference type="ARBA" id="ARBA00047936"/>
    </source>
</evidence>
<dbReference type="InterPro" id="IPR003439">
    <property type="entry name" value="ABC_transporter-like_ATP-bd"/>
</dbReference>
<dbReference type="NCBIfam" id="TIGR01187">
    <property type="entry name" value="potA"/>
    <property type="match status" value="1"/>
</dbReference>
<comment type="subunit">
    <text evidence="10">The complex is composed of two ATP-binding proteins (WtpC), two transmembrane proteins (WtpB) and a solute-binding protein (WtpA).</text>
</comment>
<keyword evidence="7" id="KW-1278">Translocase</keyword>
<proteinExistence type="inferred from homology"/>
<evidence type="ECO:0000256" key="5">
    <source>
        <dbReference type="ARBA" id="ARBA00022741"/>
    </source>
</evidence>
<evidence type="ECO:0000256" key="12">
    <source>
        <dbReference type="ARBA" id="ARBA00041133"/>
    </source>
</evidence>
<keyword evidence="6 15" id="KW-0067">ATP-binding</keyword>
<accession>A0A5D5AHB9</accession>
<evidence type="ECO:0000259" key="14">
    <source>
        <dbReference type="PROSITE" id="PS50893"/>
    </source>
</evidence>
<dbReference type="RefSeq" id="WP_149083059.1">
    <property type="nucleotide sequence ID" value="NZ_VTAW01000044.1"/>
</dbReference>
<evidence type="ECO:0000256" key="1">
    <source>
        <dbReference type="ARBA" id="ARBA00004202"/>
    </source>
</evidence>
<dbReference type="PANTHER" id="PTHR42781">
    <property type="entry name" value="SPERMIDINE/PUTRESCINE IMPORT ATP-BINDING PROTEIN POTA"/>
    <property type="match status" value="1"/>
</dbReference>
<keyword evidence="4" id="KW-0500">Molybdenum</keyword>
<dbReference type="GO" id="GO:0005524">
    <property type="term" value="F:ATP binding"/>
    <property type="evidence" value="ECO:0007669"/>
    <property type="project" value="UniProtKB-KW"/>
</dbReference>
<dbReference type="AlphaFoldDB" id="A0A5D5AHB9"/>
<keyword evidence="3" id="KW-1003">Cell membrane</keyword>
<dbReference type="Gene3D" id="2.40.50.100">
    <property type="match status" value="1"/>
</dbReference>
<dbReference type="InterPro" id="IPR017871">
    <property type="entry name" value="ABC_transporter-like_CS"/>
</dbReference>
<sequence>MATTRVDEQSSLSVEKVRIDGVTKRFADVVAVDDVSFSIEEQEFLTLLGPSGAGKSTLLELIAGFIQPSEGEIYIDDEPISTKAPYERSIGMVFQGMALFPHMTVHENIAFPLKMRRFDSNIIDGRVEEMLDLVELPGYQDRKPNELSGGQRQRIAIARALAFEPELLLLDEPLSSLDKKLRDTMREELLRIHEETDVTTIHVTHNQEEALTMADRIAVVNEGHIEQLSTTQELYSEPQTPFIADFVGDSNMFNGTITGVNGDVAAVNLGTNEFTTECPTTDSVSVDSTVDVAIRYEDVHVSTSGLNVDNVYSGTVHQTIFRGDQVLYAVELDDGSDQIVRSTSAYNRDVQMIDRGDEVQIGWNRSDVMFFAR</sequence>
<dbReference type="GO" id="GO:1901238">
    <property type="term" value="F:ABC-type tungstate transporter activity"/>
    <property type="evidence" value="ECO:0007669"/>
    <property type="project" value="UniProtKB-EC"/>
</dbReference>
<evidence type="ECO:0000256" key="3">
    <source>
        <dbReference type="ARBA" id="ARBA00022475"/>
    </source>
</evidence>
<dbReference type="EC" id="7.3.2.6" evidence="11"/>
<dbReference type="InterPro" id="IPR005893">
    <property type="entry name" value="PotA-like"/>
</dbReference>
<evidence type="ECO:0000313" key="16">
    <source>
        <dbReference type="Proteomes" id="UP000324104"/>
    </source>
</evidence>
<evidence type="ECO:0000256" key="4">
    <source>
        <dbReference type="ARBA" id="ARBA00022505"/>
    </source>
</evidence>
<comment type="subcellular location">
    <subcellularLocation>
        <location evidence="1">Cell membrane</location>
        <topology evidence="1">Peripheral membrane protein</topology>
    </subcellularLocation>
</comment>
<evidence type="ECO:0000256" key="7">
    <source>
        <dbReference type="ARBA" id="ARBA00022967"/>
    </source>
</evidence>
<dbReference type="Gene3D" id="3.40.50.300">
    <property type="entry name" value="P-loop containing nucleotide triphosphate hydrolases"/>
    <property type="match status" value="1"/>
</dbReference>
<evidence type="ECO:0000313" key="15">
    <source>
        <dbReference type="EMBL" id="TYT60415.1"/>
    </source>
</evidence>
<dbReference type="PROSITE" id="PS50893">
    <property type="entry name" value="ABC_TRANSPORTER_2"/>
    <property type="match status" value="1"/>
</dbReference>
<dbReference type="Pfam" id="PF08402">
    <property type="entry name" value="TOBE_2"/>
    <property type="match status" value="1"/>
</dbReference>
<keyword evidence="2" id="KW-0813">Transport</keyword>
<dbReference type="EMBL" id="VTAW01000044">
    <property type="protein sequence ID" value="TYT60415.1"/>
    <property type="molecule type" value="Genomic_DNA"/>
</dbReference>
<evidence type="ECO:0000256" key="10">
    <source>
        <dbReference type="ARBA" id="ARBA00038781"/>
    </source>
</evidence>
<comment type="caution">
    <text evidence="15">The sequence shown here is derived from an EMBL/GenBank/DDBJ whole genome shotgun (WGS) entry which is preliminary data.</text>
</comment>
<gene>
    <name evidence="15" type="ORF">FYC77_18905</name>
</gene>